<gene>
    <name evidence="2" type="ORF">CLOLEP_01706</name>
</gene>
<evidence type="ECO:0000313" key="2">
    <source>
        <dbReference type="EMBL" id="EDO61311.1"/>
    </source>
</evidence>
<proteinExistence type="predicted"/>
<reference evidence="2 3" key="2">
    <citation type="submission" date="2007-08" db="EMBL/GenBank/DDBJ databases">
        <authorList>
            <person name="Fulton L."/>
            <person name="Clifton S."/>
            <person name="Fulton B."/>
            <person name="Xu J."/>
            <person name="Minx P."/>
            <person name="Pepin K.H."/>
            <person name="Johnson M."/>
            <person name="Thiruvilangam P."/>
            <person name="Bhonagiri V."/>
            <person name="Nash W.E."/>
            <person name="Wang C."/>
            <person name="Mardis E.R."/>
            <person name="Wilson R.K."/>
        </authorList>
    </citation>
    <scope>NUCLEOTIDE SEQUENCE [LARGE SCALE GENOMIC DNA]</scope>
    <source>
        <strain evidence="2 3">DSM 753</strain>
    </source>
</reference>
<dbReference type="EMBL" id="ABCB02000018">
    <property type="protein sequence ID" value="EDO61311.1"/>
    <property type="molecule type" value="Genomic_DNA"/>
</dbReference>
<dbReference type="Proteomes" id="UP000003490">
    <property type="component" value="Unassembled WGS sequence"/>
</dbReference>
<reference evidence="2 3" key="1">
    <citation type="submission" date="2007-08" db="EMBL/GenBank/DDBJ databases">
        <title>Draft genome sequence of Clostridium leptum (DSM 753).</title>
        <authorList>
            <person name="Sudarsanam P."/>
            <person name="Ley R."/>
            <person name="Guruge J."/>
            <person name="Turnbaugh P.J."/>
            <person name="Mahowald M."/>
            <person name="Liep D."/>
            <person name="Gordon J."/>
        </authorList>
    </citation>
    <scope>NUCLEOTIDE SEQUENCE [LARGE SCALE GENOMIC DNA]</scope>
    <source>
        <strain evidence="2 3">DSM 753</strain>
    </source>
</reference>
<sequence length="38" mass="4502">MIFSRLRKENPKVKERQGRIEAMRKGLKEKADTLDTDL</sequence>
<protein>
    <submittedName>
        <fullName evidence="2">Uncharacterized protein</fullName>
    </submittedName>
</protein>
<name>A7VT15_9FIRM</name>
<comment type="caution">
    <text evidence="2">The sequence shown here is derived from an EMBL/GenBank/DDBJ whole genome shotgun (WGS) entry which is preliminary data.</text>
</comment>
<feature type="region of interest" description="Disordered" evidence="1">
    <location>
        <begin position="1"/>
        <end position="38"/>
    </location>
</feature>
<evidence type="ECO:0000256" key="1">
    <source>
        <dbReference type="SAM" id="MobiDB-lite"/>
    </source>
</evidence>
<dbReference type="HOGENOM" id="CLU_3326572_0_0_9"/>
<dbReference type="AlphaFoldDB" id="A7VT15"/>
<organism evidence="2 3">
    <name type="scientific">[Clostridium] leptum DSM 753</name>
    <dbReference type="NCBI Taxonomy" id="428125"/>
    <lineage>
        <taxon>Bacteria</taxon>
        <taxon>Bacillati</taxon>
        <taxon>Bacillota</taxon>
        <taxon>Clostridia</taxon>
        <taxon>Eubacteriales</taxon>
        <taxon>Oscillospiraceae</taxon>
        <taxon>Oscillospiraceae incertae sedis</taxon>
    </lineage>
</organism>
<accession>A7VT15</accession>
<evidence type="ECO:0000313" key="3">
    <source>
        <dbReference type="Proteomes" id="UP000003490"/>
    </source>
</evidence>